<dbReference type="STRING" id="79604.AAY81_01440"/>
<evidence type="ECO:0000313" key="3">
    <source>
        <dbReference type="Proteomes" id="UP000182975"/>
    </source>
</evidence>
<protein>
    <submittedName>
        <fullName evidence="2">Aspartate aminotransferase</fullName>
    </submittedName>
</protein>
<keyword evidence="2" id="KW-0032">Aminotransferase</keyword>
<dbReference type="EMBL" id="FOEC01000013">
    <property type="protein sequence ID" value="SEO95448.1"/>
    <property type="molecule type" value="Genomic_DNA"/>
</dbReference>
<feature type="domain" description="Aminotransferase class I/classII large" evidence="1">
    <location>
        <begin position="34"/>
        <end position="383"/>
    </location>
</feature>
<dbReference type="CDD" id="cd00609">
    <property type="entry name" value="AAT_like"/>
    <property type="match status" value="1"/>
</dbReference>
<dbReference type="InterPro" id="IPR015424">
    <property type="entry name" value="PyrdxlP-dep_Trfase"/>
</dbReference>
<organism evidence="2 3">
    <name type="scientific">Denitrobacterium detoxificans</name>
    <dbReference type="NCBI Taxonomy" id="79604"/>
    <lineage>
        <taxon>Bacteria</taxon>
        <taxon>Bacillati</taxon>
        <taxon>Actinomycetota</taxon>
        <taxon>Coriobacteriia</taxon>
        <taxon>Eggerthellales</taxon>
        <taxon>Eggerthellaceae</taxon>
        <taxon>Denitrobacterium</taxon>
    </lineage>
</organism>
<keyword evidence="3" id="KW-1185">Reference proteome</keyword>
<dbReference type="InterPro" id="IPR015421">
    <property type="entry name" value="PyrdxlP-dep_Trfase_major"/>
</dbReference>
<dbReference type="PANTHER" id="PTHR42691">
    <property type="entry name" value="ASPARTATE AMINOTRANSFERASE YHDR-RELATED"/>
    <property type="match status" value="1"/>
</dbReference>
<name>A0A172RWD5_9ACTN</name>
<evidence type="ECO:0000313" key="2">
    <source>
        <dbReference type="EMBL" id="SEO95448.1"/>
    </source>
</evidence>
<dbReference type="OrthoDB" id="9763453at2"/>
<dbReference type="PATRIC" id="fig|79604.3.peg.298"/>
<dbReference type="AlphaFoldDB" id="A0A172RWD5"/>
<keyword evidence="2" id="KW-0808">Transferase</keyword>
<evidence type="ECO:0000259" key="1">
    <source>
        <dbReference type="Pfam" id="PF00155"/>
    </source>
</evidence>
<accession>A0A172RWD5</accession>
<dbReference type="GO" id="GO:0008483">
    <property type="term" value="F:transaminase activity"/>
    <property type="evidence" value="ECO:0007669"/>
    <property type="project" value="UniProtKB-KW"/>
</dbReference>
<reference evidence="3" key="1">
    <citation type="submission" date="2016-10" db="EMBL/GenBank/DDBJ databases">
        <authorList>
            <person name="Varghese N."/>
        </authorList>
    </citation>
    <scope>NUCLEOTIDE SEQUENCE [LARGE SCALE GENOMIC DNA]</scope>
    <source>
        <strain evidence="3">DSM 21843</strain>
    </source>
</reference>
<gene>
    <name evidence="2" type="ORF">SAMN02910314_01730</name>
</gene>
<dbReference type="SUPFAM" id="SSF53383">
    <property type="entry name" value="PLP-dependent transferases"/>
    <property type="match status" value="1"/>
</dbReference>
<dbReference type="InterPro" id="IPR004839">
    <property type="entry name" value="Aminotransferase_I/II_large"/>
</dbReference>
<sequence length="393" mass="43029">MLNTTMQSLGAAPSAIRTLFAYGAERKKVIGADKVFDYSIGNPSVPAPEEVGSALVELGQADPVAIHAYTQAAGDPDIRQRIADSLNRQHGTSYDASNLYLTCGAAAAISISLKAIIEPGDEIIVISPYFPEYRVWIETHGARIVEVPARLDNFEIDLPALEAAITAHTKAVIINTPNNPVGVVYSLENLQGLASVLTRKSEQNGRPIFLIADEPYRELVYGGREVPWVPSIYDNTIVCYSWSKCLSLPGERIGYVLVPPTATEHVALTQAVSGAGRALGFICAPALFQRIIERCVDLPADIATYERNRQILCDILDEFGYTYIEPQGAFYLWVKALEDDAQAFSDKAKEHELLLVPSDSFGVGGWVRLGYCIAEETIRNSREAFGALKRDYE</sequence>
<dbReference type="RefSeq" id="WP_066660514.1">
    <property type="nucleotide sequence ID" value="NZ_CP011402.1"/>
</dbReference>
<dbReference type="Proteomes" id="UP000182975">
    <property type="component" value="Unassembled WGS sequence"/>
</dbReference>
<dbReference type="GO" id="GO:0030170">
    <property type="term" value="F:pyridoxal phosphate binding"/>
    <property type="evidence" value="ECO:0007669"/>
    <property type="project" value="InterPro"/>
</dbReference>
<dbReference type="Gene3D" id="3.40.640.10">
    <property type="entry name" value="Type I PLP-dependent aspartate aminotransferase-like (Major domain)"/>
    <property type="match status" value="1"/>
</dbReference>
<proteinExistence type="predicted"/>
<dbReference type="Pfam" id="PF00155">
    <property type="entry name" value="Aminotran_1_2"/>
    <property type="match status" value="1"/>
</dbReference>
<dbReference type="KEGG" id="ddt:AAY81_01440"/>
<dbReference type="PANTHER" id="PTHR42691:SF1">
    <property type="entry name" value="ASPARTATE AMINOTRANSFERASE YHDR-RELATED"/>
    <property type="match status" value="1"/>
</dbReference>
<dbReference type="NCBIfam" id="NF005305">
    <property type="entry name" value="PRK06836.1"/>
    <property type="match status" value="1"/>
</dbReference>